<reference evidence="1" key="1">
    <citation type="submission" date="2012-04" db="EMBL/GenBank/DDBJ databases">
        <title>The Genome Sequence of Loa loa.</title>
        <authorList>
            <consortium name="The Broad Institute Genome Sequencing Platform"/>
            <consortium name="Broad Institute Genome Sequencing Center for Infectious Disease"/>
            <person name="Nutman T.B."/>
            <person name="Fink D.L."/>
            <person name="Russ C."/>
            <person name="Young S."/>
            <person name="Zeng Q."/>
            <person name="Gargeya S."/>
            <person name="Alvarado L."/>
            <person name="Berlin A."/>
            <person name="Chapman S.B."/>
            <person name="Chen Z."/>
            <person name="Freedman E."/>
            <person name="Gellesch M."/>
            <person name="Goldberg J."/>
            <person name="Griggs A."/>
            <person name="Gujja S."/>
            <person name="Heilman E.R."/>
            <person name="Heiman D."/>
            <person name="Howarth C."/>
            <person name="Mehta T."/>
            <person name="Neiman D."/>
            <person name="Pearson M."/>
            <person name="Roberts A."/>
            <person name="Saif S."/>
            <person name="Shea T."/>
            <person name="Shenoy N."/>
            <person name="Sisk P."/>
            <person name="Stolte C."/>
            <person name="Sykes S."/>
            <person name="White J."/>
            <person name="Yandava C."/>
            <person name="Haas B."/>
            <person name="Henn M.R."/>
            <person name="Nusbaum C."/>
            <person name="Birren B."/>
        </authorList>
    </citation>
    <scope>NUCLEOTIDE SEQUENCE [LARGE SCALE GENOMIC DNA]</scope>
</reference>
<dbReference type="Proteomes" id="UP000095285">
    <property type="component" value="Unassembled WGS sequence"/>
</dbReference>
<proteinExistence type="predicted"/>
<accession>A0A1I7VFW1</accession>
<dbReference type="AlphaFoldDB" id="A0A1I7VFW1"/>
<evidence type="ECO:0000313" key="1">
    <source>
        <dbReference type="Proteomes" id="UP000095285"/>
    </source>
</evidence>
<name>A0A1I7VFW1_LOALO</name>
<reference evidence="2" key="2">
    <citation type="submission" date="2016-11" db="UniProtKB">
        <authorList>
            <consortium name="WormBaseParasite"/>
        </authorList>
    </citation>
    <scope>IDENTIFICATION</scope>
</reference>
<keyword evidence="1" id="KW-1185">Reference proteome</keyword>
<organism evidence="1 2">
    <name type="scientific">Loa loa</name>
    <name type="common">Eye worm</name>
    <name type="synonym">Filaria loa</name>
    <dbReference type="NCBI Taxonomy" id="7209"/>
    <lineage>
        <taxon>Eukaryota</taxon>
        <taxon>Metazoa</taxon>
        <taxon>Ecdysozoa</taxon>
        <taxon>Nematoda</taxon>
        <taxon>Chromadorea</taxon>
        <taxon>Rhabditida</taxon>
        <taxon>Spirurina</taxon>
        <taxon>Spiruromorpha</taxon>
        <taxon>Filarioidea</taxon>
        <taxon>Onchocercidae</taxon>
        <taxon>Loa</taxon>
    </lineage>
</organism>
<sequence>MFVNDGLQEFWKLKGRKGPMNSSHRYVWTHSIFVKLLVDIGLPPYFKISASKRALEHEQHLSKQVQHHRMKIAVRSIVV</sequence>
<dbReference type="WBParaSite" id="EN70_2103">
    <property type="protein sequence ID" value="EN70_2103"/>
    <property type="gene ID" value="EN70_2103"/>
</dbReference>
<protein>
    <submittedName>
        <fullName evidence="2">Ovule protein</fullName>
    </submittedName>
</protein>
<evidence type="ECO:0000313" key="2">
    <source>
        <dbReference type="WBParaSite" id="EN70_2103"/>
    </source>
</evidence>